<dbReference type="EMBL" id="BAAADE010000001">
    <property type="protein sequence ID" value="GAA0589035.1"/>
    <property type="molecule type" value="Genomic_DNA"/>
</dbReference>
<name>A0ABP3QDX1_9HYPH</name>
<reference evidence="2" key="1">
    <citation type="journal article" date="2019" name="Int. J. Syst. Evol. Microbiol.">
        <title>The Global Catalogue of Microorganisms (GCM) 10K type strain sequencing project: providing services to taxonomists for standard genome sequencing and annotation.</title>
        <authorList>
            <consortium name="The Broad Institute Genomics Platform"/>
            <consortium name="The Broad Institute Genome Sequencing Center for Infectious Disease"/>
            <person name="Wu L."/>
            <person name="Ma J."/>
        </authorList>
    </citation>
    <scope>NUCLEOTIDE SEQUENCE [LARGE SCALE GENOMIC DNA]</scope>
    <source>
        <strain evidence="2">JCM 15115</strain>
    </source>
</reference>
<evidence type="ECO:0000313" key="1">
    <source>
        <dbReference type="EMBL" id="GAA0589035.1"/>
    </source>
</evidence>
<dbReference type="Proteomes" id="UP001424441">
    <property type="component" value="Unassembled WGS sequence"/>
</dbReference>
<organism evidence="1 2">
    <name type="scientific">Paenochrobactrum glaciei</name>
    <dbReference type="NCBI Taxonomy" id="486407"/>
    <lineage>
        <taxon>Bacteria</taxon>
        <taxon>Pseudomonadati</taxon>
        <taxon>Pseudomonadota</taxon>
        <taxon>Alphaproteobacteria</taxon>
        <taxon>Hyphomicrobiales</taxon>
        <taxon>Brucellaceae</taxon>
        <taxon>Paenochrobactrum</taxon>
    </lineage>
</organism>
<comment type="caution">
    <text evidence="1">The sequence shown here is derived from an EMBL/GenBank/DDBJ whole genome shotgun (WGS) entry which is preliminary data.</text>
</comment>
<gene>
    <name evidence="1" type="ORF">GCM10008943_00100</name>
</gene>
<proteinExistence type="predicted"/>
<protein>
    <submittedName>
        <fullName evidence="1">Uncharacterized protein</fullName>
    </submittedName>
</protein>
<dbReference type="RefSeq" id="WP_343799837.1">
    <property type="nucleotide sequence ID" value="NZ_BAAADE010000001.1"/>
</dbReference>
<sequence>MSSALQIAHTDLTGAQKVTAMNAVRPAKRPRDYSTQSKAMKMAWESYRKWSADWFKEFGEKLPFRRYQFNKCLRDAYLEIRIYAAAPVCITPEEAQFIGSDCLMKMREVA</sequence>
<evidence type="ECO:0000313" key="2">
    <source>
        <dbReference type="Proteomes" id="UP001424441"/>
    </source>
</evidence>
<keyword evidence="2" id="KW-1185">Reference proteome</keyword>
<accession>A0ABP3QDX1</accession>